<dbReference type="KEGG" id="daa:AKL17_1p0090"/>
<dbReference type="GO" id="GO:0003697">
    <property type="term" value="F:single-stranded DNA binding"/>
    <property type="evidence" value="ECO:0007669"/>
    <property type="project" value="InterPro"/>
</dbReference>
<protein>
    <submittedName>
        <fullName evidence="3">Single-strand binding protein</fullName>
    </submittedName>
</protein>
<evidence type="ECO:0000256" key="2">
    <source>
        <dbReference type="PROSITE-ProRule" id="PRU00252"/>
    </source>
</evidence>
<dbReference type="Gene3D" id="2.40.50.140">
    <property type="entry name" value="Nucleic acid-binding proteins"/>
    <property type="match status" value="1"/>
</dbReference>
<dbReference type="SUPFAM" id="SSF50249">
    <property type="entry name" value="Nucleic acid-binding proteins"/>
    <property type="match status" value="1"/>
</dbReference>
<dbReference type="InterPro" id="IPR000424">
    <property type="entry name" value="Primosome_PriB/ssb"/>
</dbReference>
<dbReference type="EMBL" id="CP012662">
    <property type="protein sequence ID" value="AMY72091.1"/>
    <property type="molecule type" value="Genomic_DNA"/>
</dbReference>
<reference evidence="3 4" key="1">
    <citation type="submission" date="2015-09" db="EMBL/GenBank/DDBJ databases">
        <title>Complete genome sequence of Defluviimonas alba cai42t isolated from an oilfield in Xinjiang.</title>
        <authorList>
            <person name="Geng S."/>
            <person name="Pan X."/>
            <person name="Wu X."/>
        </authorList>
    </citation>
    <scope>NUCLEOTIDE SEQUENCE [LARGE SCALE GENOMIC DNA]</scope>
    <source>
        <strain evidence="4">cai42</strain>
        <plasmid evidence="4">cai42_Plasmida</plasmid>
    </source>
</reference>
<keyword evidence="4" id="KW-1185">Reference proteome</keyword>
<name>A0A159Z973_9RHOB</name>
<dbReference type="Proteomes" id="UP000076128">
    <property type="component" value="Plasmid pcai42A"/>
</dbReference>
<evidence type="ECO:0000313" key="4">
    <source>
        <dbReference type="Proteomes" id="UP000076128"/>
    </source>
</evidence>
<sequence>MQNIVILAGNIGQTPEVRTTQSGTKITNFSLATSRPASRKAV</sequence>
<evidence type="ECO:0000313" key="3">
    <source>
        <dbReference type="EMBL" id="AMY72091.1"/>
    </source>
</evidence>
<organism evidence="3 4">
    <name type="scientific">Frigidibacter mobilis</name>
    <dbReference type="NCBI Taxonomy" id="1335048"/>
    <lineage>
        <taxon>Bacteria</taxon>
        <taxon>Pseudomonadati</taxon>
        <taxon>Pseudomonadota</taxon>
        <taxon>Alphaproteobacteria</taxon>
        <taxon>Rhodobacterales</taxon>
        <taxon>Paracoccaceae</taxon>
        <taxon>Frigidibacter</taxon>
    </lineage>
</organism>
<dbReference type="InterPro" id="IPR012340">
    <property type="entry name" value="NA-bd_OB-fold"/>
</dbReference>
<evidence type="ECO:0000256" key="1">
    <source>
        <dbReference type="ARBA" id="ARBA00023125"/>
    </source>
</evidence>
<dbReference type="AlphaFoldDB" id="A0A159Z973"/>
<geneLocation type="plasmid" evidence="4">
    <name>cai42_Plasmida</name>
</geneLocation>
<keyword evidence="3" id="KW-0614">Plasmid</keyword>
<dbReference type="PATRIC" id="fig|1335048.3.peg.5061"/>
<dbReference type="PROSITE" id="PS50935">
    <property type="entry name" value="SSB"/>
    <property type="match status" value="1"/>
</dbReference>
<keyword evidence="1 2" id="KW-0238">DNA-binding</keyword>
<proteinExistence type="predicted"/>
<accession>A0A159Z973</accession>
<dbReference type="Pfam" id="PF00436">
    <property type="entry name" value="SSB"/>
    <property type="match status" value="1"/>
</dbReference>
<gene>
    <name evidence="3" type="ORF">AKL17_1p0090</name>
</gene>